<dbReference type="Proteomes" id="UP001164746">
    <property type="component" value="Chromosome 5"/>
</dbReference>
<reference evidence="2" key="1">
    <citation type="submission" date="2022-11" db="EMBL/GenBank/DDBJ databases">
        <title>Centuries of genome instability and evolution in soft-shell clam transmissible cancer (bioRxiv).</title>
        <authorList>
            <person name="Hart S.F.M."/>
            <person name="Yonemitsu M.A."/>
            <person name="Giersch R.M."/>
            <person name="Beal B.F."/>
            <person name="Arriagada G."/>
            <person name="Davis B.W."/>
            <person name="Ostrander E.A."/>
            <person name="Goff S.P."/>
            <person name="Metzger M.J."/>
        </authorList>
    </citation>
    <scope>NUCLEOTIDE SEQUENCE</scope>
    <source>
        <strain evidence="2">MELC-2E11</strain>
        <tissue evidence="2">Siphon/mantle</tissue>
    </source>
</reference>
<keyword evidence="3" id="KW-1185">Reference proteome</keyword>
<feature type="compositionally biased region" description="Basic and acidic residues" evidence="1">
    <location>
        <begin position="467"/>
        <end position="483"/>
    </location>
</feature>
<evidence type="ECO:0000313" key="2">
    <source>
        <dbReference type="EMBL" id="WAR05917.1"/>
    </source>
</evidence>
<evidence type="ECO:0000313" key="3">
    <source>
        <dbReference type="Proteomes" id="UP001164746"/>
    </source>
</evidence>
<feature type="region of interest" description="Disordered" evidence="1">
    <location>
        <begin position="120"/>
        <end position="177"/>
    </location>
</feature>
<dbReference type="EMBL" id="CP111016">
    <property type="protein sequence ID" value="WAR05917.1"/>
    <property type="molecule type" value="Genomic_DNA"/>
</dbReference>
<sequence>DVAGEGNNYVDEVPDIPLQQPGEDGREIQGMQCTPQCQASGKGDMCYPARTAGRAYQADVDHVTILNSQDVWELYKMGSWSRDTVIMTEVDKTSIDNMKGKTVCVQVTVLISSGISDNMDSNLPRDERPGQKWAAASGRGQKCWEPVTRGGGRDTDAGSQSQEVEGGTQMLGPSHKRWRAGHRCWDPVIRGGGRDTDTGTQSQEVEVRTQMLGPSHKRWRSGHRCWDPVTRGGGRDTDAGTQSQEVEVRTQMLGPSHKRRRSGHRCWDPVTRGGGRDTDAGTQSQEEVRTQMLGPSHKRRRSGHRCWDPVTRGGRDRDAVTQSQEVEVGTQMLGPKVEVRTQMLGPSHKRRRSGHRCWDPVTRGGGQDTDAGTQSQRRRSGHRCWDPVTRGGGQDTDAGTQSQEEEKRYSPKQSGIQGVEVGPVISEEVQPQTKWHPECRRWPSDIRRGPAPKQSGIQSVEDGPLISEEKRNSPKQSGIKEVEVDPVVSEEVQPQTKWHQGSRSCPSGIRRGPAPNKVASRKILHRVLLCRVSG</sequence>
<name>A0ABY7E7C4_MYAAR</name>
<feature type="region of interest" description="Disordered" evidence="1">
    <location>
        <begin position="343"/>
        <end position="515"/>
    </location>
</feature>
<evidence type="ECO:0000256" key="1">
    <source>
        <dbReference type="SAM" id="MobiDB-lite"/>
    </source>
</evidence>
<feature type="compositionally biased region" description="Basic and acidic residues" evidence="1">
    <location>
        <begin position="435"/>
        <end position="448"/>
    </location>
</feature>
<organism evidence="2 3">
    <name type="scientific">Mya arenaria</name>
    <name type="common">Soft-shell clam</name>
    <dbReference type="NCBI Taxonomy" id="6604"/>
    <lineage>
        <taxon>Eukaryota</taxon>
        <taxon>Metazoa</taxon>
        <taxon>Spiralia</taxon>
        <taxon>Lophotrochozoa</taxon>
        <taxon>Mollusca</taxon>
        <taxon>Bivalvia</taxon>
        <taxon>Autobranchia</taxon>
        <taxon>Heteroconchia</taxon>
        <taxon>Euheterodonta</taxon>
        <taxon>Imparidentia</taxon>
        <taxon>Neoheterodontei</taxon>
        <taxon>Myida</taxon>
        <taxon>Myoidea</taxon>
        <taxon>Myidae</taxon>
        <taxon>Mya</taxon>
    </lineage>
</organism>
<feature type="compositionally biased region" description="Polar residues" evidence="1">
    <location>
        <begin position="493"/>
        <end position="505"/>
    </location>
</feature>
<proteinExistence type="predicted"/>
<protein>
    <submittedName>
        <fullName evidence="2">Uncharacterized protein</fullName>
    </submittedName>
</protein>
<accession>A0ABY7E7C4</accession>
<feature type="region of interest" description="Disordered" evidence="1">
    <location>
        <begin position="211"/>
        <end position="326"/>
    </location>
</feature>
<feature type="non-terminal residue" evidence="2">
    <location>
        <position position="1"/>
    </location>
</feature>
<gene>
    <name evidence="2" type="ORF">MAR_021286</name>
</gene>